<accession>A0A1M7S062</accession>
<reference evidence="2 3" key="1">
    <citation type="submission" date="2016-12" db="EMBL/GenBank/DDBJ databases">
        <authorList>
            <person name="Song W.-J."/>
            <person name="Kurnit D.M."/>
        </authorList>
    </citation>
    <scope>NUCLEOTIDE SEQUENCE [LARGE SCALE GENOMIC DNA]</scope>
    <source>
        <strain evidence="2 3">DSM 11393</strain>
    </source>
</reference>
<keyword evidence="1" id="KW-0472">Membrane</keyword>
<evidence type="ECO:0000313" key="3">
    <source>
        <dbReference type="Proteomes" id="UP000186469"/>
    </source>
</evidence>
<sequence length="176" mass="20067">MICPFCKEEIADGAIKCKHCASMLNTNANTASASTANSGKDAYATINSLNISNELKDKLRFVHDNIKGTKFGLPDYGLKGAELRKTFNWWAFFFIGFYYLIKGMWKKLLSMIWLAILIGLFIEILSGILLYLFGFGIIGFLKALNIVSWVPLSVIAMQSAYYDLYRKEVLKEDFWW</sequence>
<feature type="transmembrane region" description="Helical" evidence="1">
    <location>
        <begin position="112"/>
        <end position="140"/>
    </location>
</feature>
<dbReference type="EMBL" id="FRDI01000002">
    <property type="protein sequence ID" value="SHN51969.1"/>
    <property type="molecule type" value="Genomic_DNA"/>
</dbReference>
<gene>
    <name evidence="2" type="ORF">SAMN02745728_00403</name>
</gene>
<dbReference type="STRING" id="1121455.SAMN02745728_00403"/>
<evidence type="ECO:0008006" key="4">
    <source>
        <dbReference type="Google" id="ProtNLM"/>
    </source>
</evidence>
<feature type="transmembrane region" description="Helical" evidence="1">
    <location>
        <begin position="87"/>
        <end position="105"/>
    </location>
</feature>
<dbReference type="RefSeq" id="WP_072695971.1">
    <property type="nucleotide sequence ID" value="NZ_FRDI01000002.1"/>
</dbReference>
<evidence type="ECO:0000256" key="1">
    <source>
        <dbReference type="SAM" id="Phobius"/>
    </source>
</evidence>
<evidence type="ECO:0000313" key="2">
    <source>
        <dbReference type="EMBL" id="SHN51969.1"/>
    </source>
</evidence>
<organism evidence="2 3">
    <name type="scientific">Desulfovibrio litoralis DSM 11393</name>
    <dbReference type="NCBI Taxonomy" id="1121455"/>
    <lineage>
        <taxon>Bacteria</taxon>
        <taxon>Pseudomonadati</taxon>
        <taxon>Thermodesulfobacteriota</taxon>
        <taxon>Desulfovibrionia</taxon>
        <taxon>Desulfovibrionales</taxon>
        <taxon>Desulfovibrionaceae</taxon>
        <taxon>Desulfovibrio</taxon>
    </lineage>
</organism>
<proteinExistence type="predicted"/>
<keyword evidence="1" id="KW-1133">Transmembrane helix</keyword>
<dbReference type="Proteomes" id="UP000186469">
    <property type="component" value="Unassembled WGS sequence"/>
</dbReference>
<name>A0A1M7S062_9BACT</name>
<keyword evidence="3" id="KW-1185">Reference proteome</keyword>
<dbReference type="InterPro" id="IPR024399">
    <property type="entry name" value="DUF2628"/>
</dbReference>
<keyword evidence="1" id="KW-0812">Transmembrane</keyword>
<dbReference type="AlphaFoldDB" id="A0A1M7S062"/>
<dbReference type="Pfam" id="PF10947">
    <property type="entry name" value="DUF2628"/>
    <property type="match status" value="1"/>
</dbReference>
<protein>
    <recommendedName>
        <fullName evidence="4">Zinc-ribbon domain-containing protein</fullName>
    </recommendedName>
</protein>
<feature type="transmembrane region" description="Helical" evidence="1">
    <location>
        <begin position="146"/>
        <end position="165"/>
    </location>
</feature>